<gene>
    <name evidence="3" type="ORF">O181_002333</name>
</gene>
<comment type="caution">
    <text evidence="3">The sequence shown here is derived from an EMBL/GenBank/DDBJ whole genome shotgun (WGS) entry which is preliminary data.</text>
</comment>
<dbReference type="GO" id="GO:0005634">
    <property type="term" value="C:nucleus"/>
    <property type="evidence" value="ECO:0007669"/>
    <property type="project" value="UniProtKB-ARBA"/>
</dbReference>
<name>A0A9Q3BCA3_9BASI</name>
<dbReference type="EMBL" id="AVOT02000387">
    <property type="protein sequence ID" value="MBW0462618.1"/>
    <property type="molecule type" value="Genomic_DNA"/>
</dbReference>
<evidence type="ECO:0000313" key="4">
    <source>
        <dbReference type="Proteomes" id="UP000765509"/>
    </source>
</evidence>
<organism evidence="3 4">
    <name type="scientific">Austropuccinia psidii MF-1</name>
    <dbReference type="NCBI Taxonomy" id="1389203"/>
    <lineage>
        <taxon>Eukaryota</taxon>
        <taxon>Fungi</taxon>
        <taxon>Dikarya</taxon>
        <taxon>Basidiomycota</taxon>
        <taxon>Pucciniomycotina</taxon>
        <taxon>Pucciniomycetes</taxon>
        <taxon>Pucciniales</taxon>
        <taxon>Sphaerophragmiaceae</taxon>
        <taxon>Austropuccinia</taxon>
    </lineage>
</organism>
<sequence>MGKIVELIHSTFERFQKANSKHRKKYGLTQHTEEPKHPWEIINMDWVTGLVPGGEEIFKAFLFIVERYSKGFIWLPFHKEDNTMDTELLFWKNIIATCGVPKQLISDRDPKFT</sequence>
<dbReference type="Gene3D" id="3.30.420.10">
    <property type="entry name" value="Ribonuclease H-like superfamily/Ribonuclease H"/>
    <property type="match status" value="1"/>
</dbReference>
<dbReference type="InterPro" id="IPR001584">
    <property type="entry name" value="Integrase_cat-core"/>
</dbReference>
<keyword evidence="1" id="KW-0694">RNA-binding</keyword>
<dbReference type="PROSITE" id="PS50994">
    <property type="entry name" value="INTEGRASE"/>
    <property type="match status" value="1"/>
</dbReference>
<dbReference type="GO" id="GO:0015074">
    <property type="term" value="P:DNA integration"/>
    <property type="evidence" value="ECO:0007669"/>
    <property type="project" value="InterPro"/>
</dbReference>
<dbReference type="AlphaFoldDB" id="A0A9Q3BCA3"/>
<dbReference type="Proteomes" id="UP000765509">
    <property type="component" value="Unassembled WGS sequence"/>
</dbReference>
<proteinExistence type="predicted"/>
<evidence type="ECO:0000313" key="3">
    <source>
        <dbReference type="EMBL" id="MBW0462618.1"/>
    </source>
</evidence>
<evidence type="ECO:0000259" key="2">
    <source>
        <dbReference type="PROSITE" id="PS50994"/>
    </source>
</evidence>
<dbReference type="SUPFAM" id="SSF53098">
    <property type="entry name" value="Ribonuclease H-like"/>
    <property type="match status" value="1"/>
</dbReference>
<keyword evidence="4" id="KW-1185">Reference proteome</keyword>
<evidence type="ECO:0000256" key="1">
    <source>
        <dbReference type="ARBA" id="ARBA00022884"/>
    </source>
</evidence>
<accession>A0A9Q3BCA3</accession>
<protein>
    <recommendedName>
        <fullName evidence="2">Integrase catalytic domain-containing protein</fullName>
    </recommendedName>
</protein>
<feature type="domain" description="Integrase catalytic" evidence="2">
    <location>
        <begin position="34"/>
        <end position="113"/>
    </location>
</feature>
<dbReference type="InterPro" id="IPR036397">
    <property type="entry name" value="RNaseH_sf"/>
</dbReference>
<dbReference type="GO" id="GO:0003723">
    <property type="term" value="F:RNA binding"/>
    <property type="evidence" value="ECO:0007669"/>
    <property type="project" value="UniProtKB-KW"/>
</dbReference>
<dbReference type="InterPro" id="IPR012337">
    <property type="entry name" value="RNaseH-like_sf"/>
</dbReference>
<reference evidence="3" key="1">
    <citation type="submission" date="2021-03" db="EMBL/GenBank/DDBJ databases">
        <title>Draft genome sequence of rust myrtle Austropuccinia psidii MF-1, a brazilian biotype.</title>
        <authorList>
            <person name="Quecine M.C."/>
            <person name="Pachon D.M.R."/>
            <person name="Bonatelli M.L."/>
            <person name="Correr F.H."/>
            <person name="Franceschini L.M."/>
            <person name="Leite T.F."/>
            <person name="Margarido G.R.A."/>
            <person name="Almeida C.A."/>
            <person name="Ferrarezi J.A."/>
            <person name="Labate C.A."/>
        </authorList>
    </citation>
    <scope>NUCLEOTIDE SEQUENCE</scope>
    <source>
        <strain evidence="3">MF-1</strain>
    </source>
</reference>
<dbReference type="OrthoDB" id="2273864at2759"/>